<dbReference type="Gene3D" id="2.40.160.20">
    <property type="match status" value="1"/>
</dbReference>
<protein>
    <submittedName>
        <fullName evidence="5">SH3 domain-containing protein</fullName>
    </submittedName>
</protein>
<reference evidence="5 6" key="1">
    <citation type="submission" date="2024-04" db="EMBL/GenBank/DDBJ databases">
        <title>Novel species of the genus Ideonella isolated from streams.</title>
        <authorList>
            <person name="Lu H."/>
        </authorList>
    </citation>
    <scope>NUCLEOTIDE SEQUENCE [LARGE SCALE GENOMIC DNA]</scope>
    <source>
        <strain evidence="5 6">LYT19W</strain>
    </source>
</reference>
<evidence type="ECO:0000256" key="3">
    <source>
        <dbReference type="SAM" id="SignalP"/>
    </source>
</evidence>
<feature type="domain" description="Outer membrane protein beta-barrel" evidence="4">
    <location>
        <begin position="137"/>
        <end position="263"/>
    </location>
</feature>
<comment type="caution">
    <text evidence="5">The sequence shown here is derived from an EMBL/GenBank/DDBJ whole genome shotgun (WGS) entry which is preliminary data.</text>
</comment>
<dbReference type="InterPro" id="IPR027385">
    <property type="entry name" value="Beta-barrel_OMP"/>
</dbReference>
<gene>
    <name evidence="5" type="ORF">AACH00_11160</name>
</gene>
<dbReference type="Gene3D" id="2.30.30.40">
    <property type="entry name" value="SH3 Domains"/>
    <property type="match status" value="1"/>
</dbReference>
<dbReference type="EMBL" id="JBBUTI010000007">
    <property type="protein sequence ID" value="MEK8046911.1"/>
    <property type="molecule type" value="Genomic_DNA"/>
</dbReference>
<feature type="signal peptide" evidence="3">
    <location>
        <begin position="1"/>
        <end position="21"/>
    </location>
</feature>
<evidence type="ECO:0000313" key="5">
    <source>
        <dbReference type="EMBL" id="MEK8046911.1"/>
    </source>
</evidence>
<keyword evidence="6" id="KW-1185">Reference proteome</keyword>
<evidence type="ECO:0000256" key="2">
    <source>
        <dbReference type="ARBA" id="ARBA00022729"/>
    </source>
</evidence>
<dbReference type="Pfam" id="PF13505">
    <property type="entry name" value="OMP_b-brl"/>
    <property type="match status" value="1"/>
</dbReference>
<dbReference type="InterPro" id="IPR011250">
    <property type="entry name" value="OMP/PagP_B-barrel"/>
</dbReference>
<dbReference type="Proteomes" id="UP001379945">
    <property type="component" value="Unassembled WGS sequence"/>
</dbReference>
<evidence type="ECO:0000256" key="1">
    <source>
        <dbReference type="ARBA" id="ARBA00004442"/>
    </source>
</evidence>
<comment type="subcellular location">
    <subcellularLocation>
        <location evidence="1">Cell outer membrane</location>
    </subcellularLocation>
</comment>
<evidence type="ECO:0000259" key="4">
    <source>
        <dbReference type="Pfam" id="PF13505"/>
    </source>
</evidence>
<accession>A0ABU9C5J6</accession>
<keyword evidence="2 3" id="KW-0732">Signal</keyword>
<dbReference type="Pfam" id="PF06347">
    <property type="entry name" value="SH3_4"/>
    <property type="match status" value="1"/>
</dbReference>
<organism evidence="5 6">
    <name type="scientific">Ideonella margarita</name>
    <dbReference type="NCBI Taxonomy" id="2984191"/>
    <lineage>
        <taxon>Bacteria</taxon>
        <taxon>Pseudomonadati</taxon>
        <taxon>Pseudomonadota</taxon>
        <taxon>Betaproteobacteria</taxon>
        <taxon>Burkholderiales</taxon>
        <taxon>Sphaerotilaceae</taxon>
        <taxon>Ideonella</taxon>
    </lineage>
</organism>
<feature type="chain" id="PRO_5045727362" evidence="3">
    <location>
        <begin position="22"/>
        <end position="263"/>
    </location>
</feature>
<name>A0ABU9C5J6_9BURK</name>
<evidence type="ECO:0000313" key="6">
    <source>
        <dbReference type="Proteomes" id="UP001379945"/>
    </source>
</evidence>
<proteinExistence type="predicted"/>
<dbReference type="SUPFAM" id="SSF56925">
    <property type="entry name" value="OMPA-like"/>
    <property type="match status" value="1"/>
</dbReference>
<dbReference type="InterPro" id="IPR010466">
    <property type="entry name" value="DUF1058"/>
</dbReference>
<dbReference type="RefSeq" id="WP_341399213.1">
    <property type="nucleotide sequence ID" value="NZ_JBBUTI010000007.1"/>
</dbReference>
<sequence length="263" mass="29354">MKRLPNVLVAGVLSLPLLAQAQSPTETQAPADTDAQPGLAKVARVRVTAPYLELHTGPGRGYPVFFVAERDAWVSIELRHTDWYKVRAATGQLGWVHREQLSTTLAEAGAARPFRDVVIDDYLRRRVEMGAAYGRFKSEPVIRLWAGYRMSDTLSLEASASQVQGVFSGSSLWQVNLLSEPWFNQRLSPFFGIGVGRFLNVPNKSLVDNSVTNANMAQVMLGARYHLSDRFVLRADWTLHSVFLSDERSAEYRAFTAGVSFFF</sequence>